<evidence type="ECO:0000259" key="1">
    <source>
        <dbReference type="Pfam" id="PF06985"/>
    </source>
</evidence>
<reference evidence="2 3" key="1">
    <citation type="submission" date="2021-08" db="EMBL/GenBank/DDBJ databases">
        <title>The highly contiguous genome resource for Trichoderma semiorbis FJ059, a fungal antagonistic to plant pathogens.</title>
        <authorList>
            <person name="Liu T."/>
        </authorList>
    </citation>
    <scope>NUCLEOTIDE SEQUENCE [LARGE SCALE GENOMIC DNA]</scope>
    <source>
        <strain evidence="2 3">FJ059</strain>
    </source>
</reference>
<dbReference type="Pfam" id="PF06985">
    <property type="entry name" value="HET"/>
    <property type="match status" value="1"/>
</dbReference>
<dbReference type="AlphaFoldDB" id="A0A9P8HNW8"/>
<keyword evidence="3" id="KW-1185">Reference proteome</keyword>
<dbReference type="EMBL" id="JAIMJC010000001">
    <property type="protein sequence ID" value="KAH0531283.1"/>
    <property type="molecule type" value="Genomic_DNA"/>
</dbReference>
<organism evidence="2 3">
    <name type="scientific">Trichoderma semiorbis</name>
    <dbReference type="NCBI Taxonomy" id="1491008"/>
    <lineage>
        <taxon>Eukaryota</taxon>
        <taxon>Fungi</taxon>
        <taxon>Dikarya</taxon>
        <taxon>Ascomycota</taxon>
        <taxon>Pezizomycotina</taxon>
        <taxon>Sordariomycetes</taxon>
        <taxon>Hypocreomycetidae</taxon>
        <taxon>Hypocreales</taxon>
        <taxon>Hypocreaceae</taxon>
        <taxon>Trichoderma</taxon>
    </lineage>
</organism>
<accession>A0A9P8HNW8</accession>
<sequence>MISIYYDPASKFAPTYAQRGLPYLPKFPNTQFNLLKQWIHLCDEKHDSLPKTFQDAVTVTRSLGIPYLWIDSLCIIQEDEKDWESEAARMEEVFSFAYFTIAASRGTSSLSGFLGERKPRAYVEIQTSSGPLYLAEAIDDFHADVEESELSKRGWPLYAILNRKS</sequence>
<dbReference type="InterPro" id="IPR010730">
    <property type="entry name" value="HET"/>
</dbReference>
<evidence type="ECO:0000313" key="3">
    <source>
        <dbReference type="Proteomes" id="UP000826573"/>
    </source>
</evidence>
<feature type="domain" description="Heterokaryon incompatibility" evidence="1">
    <location>
        <begin position="42"/>
        <end position="155"/>
    </location>
</feature>
<dbReference type="Proteomes" id="UP000826573">
    <property type="component" value="Unassembled WGS sequence"/>
</dbReference>
<name>A0A9P8HNW8_9HYPO</name>
<dbReference type="PANTHER" id="PTHR33112:SF10">
    <property type="entry name" value="TOL"/>
    <property type="match status" value="1"/>
</dbReference>
<gene>
    <name evidence="2" type="ORF">TsFJ059_000137</name>
</gene>
<protein>
    <recommendedName>
        <fullName evidence="1">Heterokaryon incompatibility domain-containing protein</fullName>
    </recommendedName>
</protein>
<proteinExistence type="predicted"/>
<dbReference type="PANTHER" id="PTHR33112">
    <property type="entry name" value="DOMAIN PROTEIN, PUTATIVE-RELATED"/>
    <property type="match status" value="1"/>
</dbReference>
<evidence type="ECO:0000313" key="2">
    <source>
        <dbReference type="EMBL" id="KAH0531283.1"/>
    </source>
</evidence>
<comment type="caution">
    <text evidence="2">The sequence shown here is derived from an EMBL/GenBank/DDBJ whole genome shotgun (WGS) entry which is preliminary data.</text>
</comment>